<dbReference type="InterPro" id="IPR009097">
    <property type="entry name" value="Cyclic_Pdiesterase"/>
</dbReference>
<dbReference type="AlphaFoldDB" id="A0A7X6DBR2"/>
<gene>
    <name evidence="2" type="primary">thpR</name>
    <name evidence="2" type="ORF">RAMLITH_00315</name>
</gene>
<dbReference type="RefSeq" id="WP_168105360.1">
    <property type="nucleotide sequence ID" value="NZ_VTOX01000001.1"/>
</dbReference>
<dbReference type="Proteomes" id="UP000521868">
    <property type="component" value="Unassembled WGS sequence"/>
</dbReference>
<protein>
    <submittedName>
        <fullName evidence="2">RNA 2',3'-cyclic phosphodiesterase</fullName>
    </submittedName>
</protein>
<dbReference type="Gene3D" id="3.90.1140.10">
    <property type="entry name" value="Cyclic phosphodiesterase"/>
    <property type="match status" value="1"/>
</dbReference>
<keyword evidence="3" id="KW-1185">Reference proteome</keyword>
<reference evidence="2 3" key="1">
    <citation type="journal article" date="2020" name="Nature">
        <title>Bacterial chemolithoautotrophy via manganese oxidation.</title>
        <authorList>
            <person name="Yu H."/>
            <person name="Leadbetter J.R."/>
        </authorList>
    </citation>
    <scope>NUCLEOTIDE SEQUENCE [LARGE SCALE GENOMIC DNA]</scope>
    <source>
        <strain evidence="2 3">RBP-1</strain>
    </source>
</reference>
<dbReference type="GO" id="GO:0004113">
    <property type="term" value="F:2',3'-cyclic-nucleotide 3'-phosphodiesterase activity"/>
    <property type="evidence" value="ECO:0007669"/>
    <property type="project" value="InterPro"/>
</dbReference>
<dbReference type="Pfam" id="PF13563">
    <property type="entry name" value="2_5_RNA_ligase2"/>
    <property type="match status" value="1"/>
</dbReference>
<accession>A0A7X6DBR2</accession>
<dbReference type="SUPFAM" id="SSF55144">
    <property type="entry name" value="LigT-like"/>
    <property type="match status" value="1"/>
</dbReference>
<dbReference type="InterPro" id="IPR004175">
    <property type="entry name" value="RNA_CPDase"/>
</dbReference>
<sequence length="174" mass="19013">MVNARTAPSWRLFLAVWPGGAVREALAGWQRAWTWPPGAALVPSDRLHLTLHFLGTVPVEQLAALTAGLRVPFEPFELAFGHAELWPGGTAVVRPDATPPALLDLHGRLAAALAWLDRPVESRRYKAHVTLARRAIGAAPPKAHPKFIWRADAGFALVRSLPERAGYEVLARFS</sequence>
<evidence type="ECO:0000256" key="1">
    <source>
        <dbReference type="ARBA" id="ARBA00022801"/>
    </source>
</evidence>
<evidence type="ECO:0000313" key="2">
    <source>
        <dbReference type="EMBL" id="NKE64250.1"/>
    </source>
</evidence>
<keyword evidence="1" id="KW-0378">Hydrolase</keyword>
<evidence type="ECO:0000313" key="3">
    <source>
        <dbReference type="Proteomes" id="UP000521868"/>
    </source>
</evidence>
<comment type="caution">
    <text evidence="2">The sequence shown here is derived from an EMBL/GenBank/DDBJ whole genome shotgun (WGS) entry which is preliminary data.</text>
</comment>
<dbReference type="EMBL" id="VTOX01000001">
    <property type="protein sequence ID" value="NKE64250.1"/>
    <property type="molecule type" value="Genomic_DNA"/>
</dbReference>
<dbReference type="NCBIfam" id="TIGR02258">
    <property type="entry name" value="2_5_ligase"/>
    <property type="match status" value="1"/>
</dbReference>
<dbReference type="GO" id="GO:0008664">
    <property type="term" value="F:RNA 2',3'-cyclic 3'-phosphodiesterase activity"/>
    <property type="evidence" value="ECO:0007669"/>
    <property type="project" value="InterPro"/>
</dbReference>
<dbReference type="PANTHER" id="PTHR35561:SF1">
    <property type="entry name" value="RNA 2',3'-CYCLIC PHOSPHODIESTERASE"/>
    <property type="match status" value="1"/>
</dbReference>
<name>A0A7X6DBR2_9BURK</name>
<dbReference type="PANTHER" id="PTHR35561">
    <property type="entry name" value="RNA 2',3'-CYCLIC PHOSPHODIESTERASE"/>
    <property type="match status" value="1"/>
</dbReference>
<organism evidence="2 3">
    <name type="scientific">Ramlibacter lithotrophicus</name>
    <dbReference type="NCBI Taxonomy" id="2606681"/>
    <lineage>
        <taxon>Bacteria</taxon>
        <taxon>Pseudomonadati</taxon>
        <taxon>Pseudomonadota</taxon>
        <taxon>Betaproteobacteria</taxon>
        <taxon>Burkholderiales</taxon>
        <taxon>Comamonadaceae</taxon>
        <taxon>Ramlibacter</taxon>
    </lineage>
</organism>
<proteinExistence type="predicted"/>